<dbReference type="EnsemblMetazoa" id="LLOJ003963-RA">
    <property type="protein sequence ID" value="LLOJ003963-PA"/>
    <property type="gene ID" value="LLOJ003963"/>
</dbReference>
<dbReference type="AlphaFoldDB" id="A0A1B0CHQ1"/>
<dbReference type="EMBL" id="AJWK01012580">
    <property type="status" value="NOT_ANNOTATED_CDS"/>
    <property type="molecule type" value="Genomic_DNA"/>
</dbReference>
<reference evidence="5" key="1">
    <citation type="submission" date="2020-05" db="UniProtKB">
        <authorList>
            <consortium name="EnsemblMetazoa"/>
        </authorList>
    </citation>
    <scope>IDENTIFICATION</scope>
    <source>
        <strain evidence="5">Jacobina</strain>
    </source>
</reference>
<dbReference type="PANTHER" id="PTHR10334">
    <property type="entry name" value="CYSTEINE-RICH SECRETORY PROTEIN-RELATED"/>
    <property type="match status" value="1"/>
</dbReference>
<dbReference type="RefSeq" id="XP_055687881.1">
    <property type="nucleotide sequence ID" value="XM_055831906.1"/>
</dbReference>
<dbReference type="SMART" id="SM00198">
    <property type="entry name" value="SCP"/>
    <property type="match status" value="2"/>
</dbReference>
<dbReference type="VEuPathDB" id="VectorBase:LLONM1_008700"/>
<dbReference type="FunFam" id="3.40.33.10:FF:000002">
    <property type="entry name" value="Golgi-associated plant pathogenesis-related protein 1"/>
    <property type="match status" value="2"/>
</dbReference>
<organism evidence="5 6">
    <name type="scientific">Lutzomyia longipalpis</name>
    <name type="common">Sand fly</name>
    <dbReference type="NCBI Taxonomy" id="7200"/>
    <lineage>
        <taxon>Eukaryota</taxon>
        <taxon>Metazoa</taxon>
        <taxon>Ecdysozoa</taxon>
        <taxon>Arthropoda</taxon>
        <taxon>Hexapoda</taxon>
        <taxon>Insecta</taxon>
        <taxon>Pterygota</taxon>
        <taxon>Neoptera</taxon>
        <taxon>Endopterygota</taxon>
        <taxon>Diptera</taxon>
        <taxon>Nematocera</taxon>
        <taxon>Psychodoidea</taxon>
        <taxon>Psychodidae</taxon>
        <taxon>Lutzomyia</taxon>
        <taxon>Lutzomyia</taxon>
    </lineage>
</organism>
<proteinExistence type="predicted"/>
<dbReference type="InterPro" id="IPR001283">
    <property type="entry name" value="CRISP-related"/>
</dbReference>
<feature type="domain" description="SCP" evidence="4">
    <location>
        <begin position="334"/>
        <end position="470"/>
    </location>
</feature>
<evidence type="ECO:0000256" key="2">
    <source>
        <dbReference type="ARBA" id="ARBA00022525"/>
    </source>
</evidence>
<evidence type="ECO:0000256" key="3">
    <source>
        <dbReference type="SAM" id="MobiDB-lite"/>
    </source>
</evidence>
<dbReference type="Gene3D" id="3.40.33.10">
    <property type="entry name" value="CAP"/>
    <property type="match status" value="2"/>
</dbReference>
<dbReference type="PROSITE" id="PS01009">
    <property type="entry name" value="CRISP_1"/>
    <property type="match status" value="2"/>
</dbReference>
<dbReference type="InterPro" id="IPR034113">
    <property type="entry name" value="SCP_GAPR1-like"/>
</dbReference>
<accession>A0A1B0CHQ1</accession>
<protein>
    <recommendedName>
        <fullName evidence="4">SCP domain-containing protein</fullName>
    </recommendedName>
</protein>
<dbReference type="GO" id="GO:0005576">
    <property type="term" value="C:extracellular region"/>
    <property type="evidence" value="ECO:0007669"/>
    <property type="project" value="UniProtKB-SubCell"/>
</dbReference>
<feature type="compositionally biased region" description="Polar residues" evidence="3">
    <location>
        <begin position="108"/>
        <end position="138"/>
    </location>
</feature>
<name>A0A1B0CHQ1_LUTLO</name>
<dbReference type="EMBL" id="AJWK01012579">
    <property type="status" value="NOT_ANNOTATED_CDS"/>
    <property type="molecule type" value="Genomic_DNA"/>
</dbReference>
<evidence type="ECO:0000313" key="6">
    <source>
        <dbReference type="Proteomes" id="UP000092461"/>
    </source>
</evidence>
<feature type="region of interest" description="Disordered" evidence="3">
    <location>
        <begin position="89"/>
        <end position="154"/>
    </location>
</feature>
<keyword evidence="6" id="KW-1185">Reference proteome</keyword>
<dbReference type="InterPro" id="IPR035940">
    <property type="entry name" value="CAP_sf"/>
</dbReference>
<sequence>MDGVRLPPVGSSQHDCGSLSRVVMVRKRDQRLINHKGQGENQCEIVTFETIQTYKGHKPDRTIVLKETCDIGDLTESMRNSLSSMKICTSTPQTPVAPNSLEPPAITNGISGNSTPKSSRQNSPNPGTKSPNSRTMNLSLRHKTPSPTNRRRTGVAPIFSDFEVDCLKAHNDFRARHCVPPLRLNKKLCRHAEEWAKIIAARGTPVHRNNSPYGENIFCAWSSGGGGVTVSGRDPVENWYAEVANHTFHREPATLKTGHFTQVVWLDSRDLGVGQARNRSGQVFVVANYDPPGNFIGSFTENVPPVGGFRRIVEIESEKTSPTVHFAEAVDLREFADAILLHHNEFRRKHGVQDLTICPEVTLVAQEWAETLAAQDRFAHRPNSSYGENIYCLWTSESNARAKPRDVCRSWYEEGKGYTYGVEPRGTLRAGHFTQLIWRSSRYLGVGMARTEKGKVIVVCNYHPRGNIGGHFIANVLRPKNT</sequence>
<evidence type="ECO:0000256" key="1">
    <source>
        <dbReference type="ARBA" id="ARBA00004613"/>
    </source>
</evidence>
<dbReference type="EMBL" id="AJWK01012581">
    <property type="status" value="NOT_ANNOTATED_CDS"/>
    <property type="molecule type" value="Genomic_DNA"/>
</dbReference>
<dbReference type="CDD" id="cd05382">
    <property type="entry name" value="CAP_GAPR1-like"/>
    <property type="match status" value="2"/>
</dbReference>
<dbReference type="SUPFAM" id="SSF55797">
    <property type="entry name" value="PR-1-like"/>
    <property type="match status" value="2"/>
</dbReference>
<dbReference type="GeneID" id="129792627"/>
<dbReference type="VEuPathDB" id="VectorBase:LLOJ003963"/>
<feature type="domain" description="SCP" evidence="4">
    <location>
        <begin position="161"/>
        <end position="297"/>
    </location>
</feature>
<dbReference type="Pfam" id="PF00188">
    <property type="entry name" value="CAP"/>
    <property type="match status" value="2"/>
</dbReference>
<dbReference type="Proteomes" id="UP000092461">
    <property type="component" value="Unassembled WGS sequence"/>
</dbReference>
<keyword evidence="2" id="KW-0964">Secreted</keyword>
<evidence type="ECO:0000313" key="5">
    <source>
        <dbReference type="EnsemblMetazoa" id="LLOJ003963-PA"/>
    </source>
</evidence>
<evidence type="ECO:0000259" key="4">
    <source>
        <dbReference type="SMART" id="SM00198"/>
    </source>
</evidence>
<comment type="subcellular location">
    <subcellularLocation>
        <location evidence="1">Secreted</location>
    </subcellularLocation>
</comment>
<dbReference type="InterPro" id="IPR014044">
    <property type="entry name" value="CAP_dom"/>
</dbReference>
<dbReference type="PRINTS" id="PR00837">
    <property type="entry name" value="V5TPXLIKE"/>
</dbReference>
<feature type="compositionally biased region" description="Basic residues" evidence="3">
    <location>
        <begin position="140"/>
        <end position="153"/>
    </location>
</feature>
<dbReference type="InterPro" id="IPR018244">
    <property type="entry name" value="Allrgn_V5/Tpx1_CS"/>
</dbReference>